<evidence type="ECO:0000256" key="3">
    <source>
        <dbReference type="ARBA" id="ARBA00023163"/>
    </source>
</evidence>
<evidence type="ECO:0000256" key="1">
    <source>
        <dbReference type="ARBA" id="ARBA00023015"/>
    </source>
</evidence>
<dbReference type="Gene3D" id="1.20.120.530">
    <property type="entry name" value="GntR ligand-binding domain-like"/>
    <property type="match status" value="1"/>
</dbReference>
<keyword evidence="3" id="KW-0804">Transcription</keyword>
<comment type="caution">
    <text evidence="5">The sequence shown here is derived from an EMBL/GenBank/DDBJ whole genome shotgun (WGS) entry which is preliminary data.</text>
</comment>
<dbReference type="SUPFAM" id="SSF46785">
    <property type="entry name" value="Winged helix' DNA-binding domain"/>
    <property type="match status" value="1"/>
</dbReference>
<dbReference type="InterPro" id="IPR036388">
    <property type="entry name" value="WH-like_DNA-bd_sf"/>
</dbReference>
<organism evidence="5 6">
    <name type="scientific">[Roseibacterium] beibuensis</name>
    <dbReference type="NCBI Taxonomy" id="1193142"/>
    <lineage>
        <taxon>Bacteria</taxon>
        <taxon>Pseudomonadati</taxon>
        <taxon>Pseudomonadota</taxon>
        <taxon>Alphaproteobacteria</taxon>
        <taxon>Rhodobacterales</taxon>
        <taxon>Roseobacteraceae</taxon>
        <taxon>Roseicyclus</taxon>
    </lineage>
</organism>
<evidence type="ECO:0000313" key="5">
    <source>
        <dbReference type="EMBL" id="GAA5071569.1"/>
    </source>
</evidence>
<dbReference type="PRINTS" id="PR00035">
    <property type="entry name" value="HTHGNTR"/>
</dbReference>
<dbReference type="InterPro" id="IPR036390">
    <property type="entry name" value="WH_DNA-bd_sf"/>
</dbReference>
<dbReference type="SUPFAM" id="SSF48008">
    <property type="entry name" value="GntR ligand-binding domain-like"/>
    <property type="match status" value="1"/>
</dbReference>
<protein>
    <submittedName>
        <fullName evidence="5">GntR family transcriptional regulator</fullName>
    </submittedName>
</protein>
<dbReference type="PROSITE" id="PS50949">
    <property type="entry name" value="HTH_GNTR"/>
    <property type="match status" value="1"/>
</dbReference>
<evidence type="ECO:0000256" key="2">
    <source>
        <dbReference type="ARBA" id="ARBA00023125"/>
    </source>
</evidence>
<dbReference type="PANTHER" id="PTHR43537:SF5">
    <property type="entry name" value="UXU OPERON TRANSCRIPTIONAL REGULATOR"/>
    <property type="match status" value="1"/>
</dbReference>
<dbReference type="SMART" id="SM00345">
    <property type="entry name" value="HTH_GNTR"/>
    <property type="match status" value="1"/>
</dbReference>
<proteinExistence type="predicted"/>
<dbReference type="SMART" id="SM00895">
    <property type="entry name" value="FCD"/>
    <property type="match status" value="1"/>
</dbReference>
<dbReference type="PANTHER" id="PTHR43537">
    <property type="entry name" value="TRANSCRIPTIONAL REGULATOR, GNTR FAMILY"/>
    <property type="match status" value="1"/>
</dbReference>
<sequence length="224" mass="24609">MEMRTDIRASVQRLRQRSLVTEVRDELERMILNGEIRSGERLNEASLADQLGVSRSPVREAARSLEREGLVRTVANKGVFVRDLSLEEAAELYDLRAMIAGYLCGLAAKHADADAKAELATFIARMDEAAACGDEQAYFGLNLEFHDYIATISGAGRAVALYSSLGKEVRLMRLRVLSGAESLALSNTEHKRIVAAIERGDADAARAEGAQHHTNGKRRLLETL</sequence>
<dbReference type="Proteomes" id="UP001499910">
    <property type="component" value="Unassembled WGS sequence"/>
</dbReference>
<dbReference type="Pfam" id="PF07729">
    <property type="entry name" value="FCD"/>
    <property type="match status" value="1"/>
</dbReference>
<dbReference type="Pfam" id="PF00392">
    <property type="entry name" value="GntR"/>
    <property type="match status" value="1"/>
</dbReference>
<accession>A0ABP9L672</accession>
<feature type="domain" description="HTH gntR-type" evidence="4">
    <location>
        <begin position="17"/>
        <end position="84"/>
    </location>
</feature>
<reference evidence="6" key="1">
    <citation type="journal article" date="2019" name="Int. J. Syst. Evol. Microbiol.">
        <title>The Global Catalogue of Microorganisms (GCM) 10K type strain sequencing project: providing services to taxonomists for standard genome sequencing and annotation.</title>
        <authorList>
            <consortium name="The Broad Institute Genomics Platform"/>
            <consortium name="The Broad Institute Genome Sequencing Center for Infectious Disease"/>
            <person name="Wu L."/>
            <person name="Ma J."/>
        </authorList>
    </citation>
    <scope>NUCLEOTIDE SEQUENCE [LARGE SCALE GENOMIC DNA]</scope>
    <source>
        <strain evidence="6">JCM 18015</strain>
    </source>
</reference>
<evidence type="ECO:0000313" key="6">
    <source>
        <dbReference type="Proteomes" id="UP001499910"/>
    </source>
</evidence>
<dbReference type="CDD" id="cd07377">
    <property type="entry name" value="WHTH_GntR"/>
    <property type="match status" value="1"/>
</dbReference>
<dbReference type="InterPro" id="IPR000524">
    <property type="entry name" value="Tscrpt_reg_HTH_GntR"/>
</dbReference>
<keyword evidence="2" id="KW-0238">DNA-binding</keyword>
<gene>
    <name evidence="5" type="ORF">GCM10023209_15470</name>
</gene>
<dbReference type="EMBL" id="BAABHW010000002">
    <property type="protein sequence ID" value="GAA5071569.1"/>
    <property type="molecule type" value="Genomic_DNA"/>
</dbReference>
<keyword evidence="1" id="KW-0805">Transcription regulation</keyword>
<dbReference type="InterPro" id="IPR011711">
    <property type="entry name" value="GntR_C"/>
</dbReference>
<dbReference type="InterPro" id="IPR008920">
    <property type="entry name" value="TF_FadR/GntR_C"/>
</dbReference>
<evidence type="ECO:0000259" key="4">
    <source>
        <dbReference type="PROSITE" id="PS50949"/>
    </source>
</evidence>
<dbReference type="Gene3D" id="1.10.10.10">
    <property type="entry name" value="Winged helix-like DNA-binding domain superfamily/Winged helix DNA-binding domain"/>
    <property type="match status" value="1"/>
</dbReference>
<name>A0ABP9L672_9RHOB</name>
<keyword evidence="6" id="KW-1185">Reference proteome</keyword>